<accession>B8HJ23</accession>
<dbReference type="RefSeq" id="WP_012623437.1">
    <property type="nucleotide sequence ID" value="NC_011879.1"/>
</dbReference>
<dbReference type="Proteomes" id="UP000002505">
    <property type="component" value="Plasmid pACHL01"/>
</dbReference>
<organism evidence="2 3">
    <name type="scientific">Pseudarthrobacter chlorophenolicus (strain ATCC 700700 / DSM 12829 / CIP 107037 / JCM 12360 / KCTC 9906 / NCIMB 13794 / A6)</name>
    <name type="common">Arthrobacter chlorophenolicus</name>
    <dbReference type="NCBI Taxonomy" id="452863"/>
    <lineage>
        <taxon>Bacteria</taxon>
        <taxon>Bacillati</taxon>
        <taxon>Actinomycetota</taxon>
        <taxon>Actinomycetes</taxon>
        <taxon>Micrococcales</taxon>
        <taxon>Micrococcaceae</taxon>
        <taxon>Pseudarthrobacter</taxon>
    </lineage>
</organism>
<dbReference type="AlphaFoldDB" id="B8HJ23"/>
<dbReference type="InterPro" id="IPR019627">
    <property type="entry name" value="YAcAr"/>
</dbReference>
<evidence type="ECO:0000313" key="2">
    <source>
        <dbReference type="EMBL" id="ACL42420.1"/>
    </source>
</evidence>
<evidence type="ECO:0000259" key="1">
    <source>
        <dbReference type="Pfam" id="PF10686"/>
    </source>
</evidence>
<geneLocation type="plasmid" evidence="2 3">
    <name>pACHL01</name>
</geneLocation>
<keyword evidence="2" id="KW-0614">Plasmid</keyword>
<keyword evidence="3" id="KW-1185">Reference proteome</keyword>
<sequence length="131" mass="14559">MPPRLLITGSRTWTDRAVIRDALRAWWDSTGRDPEAILVSGKCPKGADKICEEVWAHNGLTLELHPAKWRTPDGKQDMSAGYTRNKAMVDTQPDHIIAFIMDKSGGASHCLRYAKGKGIPFTLYEDSTSTT</sequence>
<dbReference type="OrthoDB" id="572639at2"/>
<protein>
    <recommendedName>
        <fullName evidence="1">YspA cpYpsA-related SLOG domain-containing protein</fullName>
    </recommendedName>
</protein>
<reference evidence="2" key="1">
    <citation type="submission" date="2009-01" db="EMBL/GenBank/DDBJ databases">
        <title>Complete sequence of plasmid1 of Arthrobacter chlorophenolicus A6.</title>
        <authorList>
            <consortium name="US DOE Joint Genome Institute"/>
            <person name="Lucas S."/>
            <person name="Copeland A."/>
            <person name="Lapidus A."/>
            <person name="Glavina del Rio T."/>
            <person name="Tice H."/>
            <person name="Bruce D."/>
            <person name="Goodwin L."/>
            <person name="Pitluck S."/>
            <person name="Goltsman E."/>
            <person name="Clum A."/>
            <person name="Larimer F."/>
            <person name="Land M."/>
            <person name="Hauser L."/>
            <person name="Kyrpides N."/>
            <person name="Mikhailova N."/>
            <person name="Jansson J."/>
            <person name="Richardson P."/>
        </authorList>
    </citation>
    <scope>NUCLEOTIDE SEQUENCE [LARGE SCALE GENOMIC DNA]</scope>
    <source>
        <strain evidence="2">A6</strain>
        <plasmid evidence="2">pACHL01</plasmid>
    </source>
</reference>
<feature type="domain" description="YspA cpYpsA-related SLOG" evidence="1">
    <location>
        <begin position="3"/>
        <end position="70"/>
    </location>
</feature>
<name>B8HJ23_PSECP</name>
<dbReference type="KEGG" id="ach:Achl_4469"/>
<gene>
    <name evidence="2" type="ordered locus">Achl_4469</name>
</gene>
<proteinExistence type="predicted"/>
<dbReference type="EMBL" id="CP001342">
    <property type="protein sequence ID" value="ACL42420.1"/>
    <property type="molecule type" value="Genomic_DNA"/>
</dbReference>
<dbReference type="Pfam" id="PF10686">
    <property type="entry name" value="YAcAr"/>
    <property type="match status" value="1"/>
</dbReference>
<evidence type="ECO:0000313" key="3">
    <source>
        <dbReference type="Proteomes" id="UP000002505"/>
    </source>
</evidence>
<dbReference type="HOGENOM" id="CLU_1823353_0_0_11"/>